<dbReference type="OrthoDB" id="194468at2759"/>
<dbReference type="PANTHER" id="PTHR11820">
    <property type="entry name" value="ACYLPYRUVASE"/>
    <property type="match status" value="1"/>
</dbReference>
<dbReference type="GO" id="GO:0046872">
    <property type="term" value="F:metal ion binding"/>
    <property type="evidence" value="ECO:0007669"/>
    <property type="project" value="UniProtKB-KW"/>
</dbReference>
<dbReference type="AlphaFoldDB" id="A0A9P4WU02"/>
<evidence type="ECO:0000259" key="4">
    <source>
        <dbReference type="Pfam" id="PF01557"/>
    </source>
</evidence>
<accession>A0A9P4WU02</accession>
<dbReference type="InterPro" id="IPR029058">
    <property type="entry name" value="AB_hydrolase_fold"/>
</dbReference>
<dbReference type="Pfam" id="PF01557">
    <property type="entry name" value="FAA_hydrolase"/>
    <property type="match status" value="1"/>
</dbReference>
<keyword evidence="2" id="KW-0479">Metal-binding</keyword>
<gene>
    <name evidence="5" type="ORF">E8E12_006521</name>
</gene>
<evidence type="ECO:0000259" key="3">
    <source>
        <dbReference type="Pfam" id="PF00561"/>
    </source>
</evidence>
<dbReference type="GO" id="GO:0018773">
    <property type="term" value="F:acetylpyruvate hydrolase activity"/>
    <property type="evidence" value="ECO:0007669"/>
    <property type="project" value="TreeGrafter"/>
</dbReference>
<dbReference type="Gene3D" id="3.40.50.1820">
    <property type="entry name" value="alpha/beta hydrolase"/>
    <property type="match status" value="1"/>
</dbReference>
<dbReference type="SUPFAM" id="SSF53474">
    <property type="entry name" value="alpha/beta-Hydrolases"/>
    <property type="match status" value="1"/>
</dbReference>
<dbReference type="PANTHER" id="PTHR11820:SF7">
    <property type="entry name" value="ACYLPYRUVASE FAHD1, MITOCHONDRIAL"/>
    <property type="match status" value="1"/>
</dbReference>
<evidence type="ECO:0000256" key="1">
    <source>
        <dbReference type="ARBA" id="ARBA00010211"/>
    </source>
</evidence>
<comment type="similarity">
    <text evidence="1">Belongs to the FAH family.</text>
</comment>
<keyword evidence="6" id="KW-1185">Reference proteome</keyword>
<dbReference type="EMBL" id="SWKV01000021">
    <property type="protein sequence ID" value="KAF3041332.1"/>
    <property type="molecule type" value="Genomic_DNA"/>
</dbReference>
<proteinExistence type="inferred from homology"/>
<dbReference type="InterPro" id="IPR000073">
    <property type="entry name" value="AB_hydrolase_1"/>
</dbReference>
<dbReference type="GO" id="GO:0050163">
    <property type="term" value="F:oxaloacetate tautomerase activity"/>
    <property type="evidence" value="ECO:0007669"/>
    <property type="project" value="UniProtKB-ARBA"/>
</dbReference>
<dbReference type="InterPro" id="IPR011234">
    <property type="entry name" value="Fumarylacetoacetase-like_C"/>
</dbReference>
<evidence type="ECO:0008006" key="7">
    <source>
        <dbReference type="Google" id="ProtNLM"/>
    </source>
</evidence>
<organism evidence="5 6">
    <name type="scientific">Didymella heteroderae</name>
    <dbReference type="NCBI Taxonomy" id="1769908"/>
    <lineage>
        <taxon>Eukaryota</taxon>
        <taxon>Fungi</taxon>
        <taxon>Dikarya</taxon>
        <taxon>Ascomycota</taxon>
        <taxon>Pezizomycotina</taxon>
        <taxon>Dothideomycetes</taxon>
        <taxon>Pleosporomycetidae</taxon>
        <taxon>Pleosporales</taxon>
        <taxon>Pleosporineae</taxon>
        <taxon>Didymellaceae</taxon>
        <taxon>Didymella</taxon>
    </lineage>
</organism>
<protein>
    <recommendedName>
        <fullName evidence="7">Hydrolase</fullName>
    </recommendedName>
</protein>
<dbReference type="Pfam" id="PF00561">
    <property type="entry name" value="Abhydrolase_1"/>
    <property type="match status" value="1"/>
</dbReference>
<comment type="caution">
    <text evidence="5">The sequence shown here is derived from an EMBL/GenBank/DDBJ whole genome shotgun (WGS) entry which is preliminary data.</text>
</comment>
<dbReference type="Proteomes" id="UP000758155">
    <property type="component" value="Unassembled WGS sequence"/>
</dbReference>
<dbReference type="Gene3D" id="3.90.850.10">
    <property type="entry name" value="Fumarylacetoacetase-like, C-terminal domain"/>
    <property type="match status" value="1"/>
</dbReference>
<name>A0A9P4WU02_9PLEO</name>
<dbReference type="GO" id="GO:0006107">
    <property type="term" value="P:oxaloacetate metabolic process"/>
    <property type="evidence" value="ECO:0007669"/>
    <property type="project" value="UniProtKB-ARBA"/>
</dbReference>
<evidence type="ECO:0000256" key="2">
    <source>
        <dbReference type="ARBA" id="ARBA00022723"/>
    </source>
</evidence>
<feature type="domain" description="Fumarylacetoacetase-like C-terminal" evidence="4">
    <location>
        <begin position="44"/>
        <end position="255"/>
    </location>
</feature>
<reference evidence="5" key="1">
    <citation type="submission" date="2019-04" db="EMBL/GenBank/DDBJ databases">
        <title>Sequencing of skin fungus with MAO and IRED activity.</title>
        <authorList>
            <person name="Marsaioli A.J."/>
            <person name="Bonatto J.M.C."/>
            <person name="Reis Junior O."/>
        </authorList>
    </citation>
    <scope>NUCLEOTIDE SEQUENCE</scope>
    <source>
        <strain evidence="5">28M1</strain>
    </source>
</reference>
<dbReference type="SUPFAM" id="SSF56529">
    <property type="entry name" value="FAH"/>
    <property type="match status" value="1"/>
</dbReference>
<evidence type="ECO:0000313" key="6">
    <source>
        <dbReference type="Proteomes" id="UP000758155"/>
    </source>
</evidence>
<evidence type="ECO:0000313" key="5">
    <source>
        <dbReference type="EMBL" id="KAF3041332.1"/>
    </source>
</evidence>
<sequence>MKAAILTRFKHGYVNAGGSNITSTGDPVPASEVRKLRPLASRDVLCVGKNYFDHAKEFNNSGFDSSDKVDVPSHPVIFTKRYTSIIADGEDIYPHSDFTQTADYEGEIGVIIGKSGFKIKEEDAMSHVWGYTIINDMTARERQRDHKQFYIGKSPDTFCPMGPIAVPASHLESVLRIQTHVNGELRQDATTKDLIFSIPYLLKTMSEGQTLQPGDVLATGTPAGVGLGLKPPVYLQPGDTISISVTGLGTLTNRIASGSTARPTATTAPQTCLPYNNTHVPLSQLSTINNKPLYYSTCGPSSGAPIVFIHGLGGTHNCFSPLIHTLGLTYTHSLSLFDLEGHGASPTHSLSVLSIHSFVADLAGVFIHAGIQANDNPTIIAHSLGCLVALELAAQHPDLVQTMVLLNLPSLPFPDEGVDALWQRAQIVRRQGMLDIAEKITASATSATSQARNRLAVNAVRMSLQTQDAEGYAKACSALADAEVPRWQEVTAKVVLVTGGEDGVSRVDACEEILEALGKKAEMEVLHGVGHWSVFEDVLGVGSVVERVLGRGSVA</sequence>
<feature type="domain" description="AB hydrolase-1" evidence="3">
    <location>
        <begin position="305"/>
        <end position="537"/>
    </location>
</feature>
<dbReference type="InterPro" id="IPR036663">
    <property type="entry name" value="Fumarylacetoacetase_C_sf"/>
</dbReference>
<dbReference type="FunFam" id="3.90.850.10:FF:000002">
    <property type="entry name" value="2-hydroxyhepta-2,4-diene-1,7-dioate isomerase"/>
    <property type="match status" value="1"/>
</dbReference>